<dbReference type="GO" id="GO:0003700">
    <property type="term" value="F:DNA-binding transcription factor activity"/>
    <property type="evidence" value="ECO:0007669"/>
    <property type="project" value="InterPro"/>
</dbReference>
<dbReference type="InterPro" id="IPR009594">
    <property type="entry name" value="Tscrpt_reg_HTH_AraC_N"/>
</dbReference>
<dbReference type="Proteomes" id="UP000295547">
    <property type="component" value="Unassembled WGS sequence"/>
</dbReference>
<protein>
    <submittedName>
        <fullName evidence="6">AraC family transcriptional regulator</fullName>
    </submittedName>
</protein>
<keyword evidence="2" id="KW-0238">DNA-binding</keyword>
<dbReference type="EMBL" id="SMBK01000001">
    <property type="protein sequence ID" value="TCU41436.1"/>
    <property type="molecule type" value="Genomic_DNA"/>
</dbReference>
<organism evidence="6 7">
    <name type="scientific">Rhizobium azibense</name>
    <dbReference type="NCBI Taxonomy" id="1136135"/>
    <lineage>
        <taxon>Bacteria</taxon>
        <taxon>Pseudomonadati</taxon>
        <taxon>Pseudomonadota</taxon>
        <taxon>Alphaproteobacteria</taxon>
        <taxon>Hyphomicrobiales</taxon>
        <taxon>Rhizobiaceae</taxon>
        <taxon>Rhizobium/Agrobacterium group</taxon>
        <taxon>Rhizobium</taxon>
    </lineage>
</organism>
<comment type="caution">
    <text evidence="6">The sequence shown here is derived from an EMBL/GenBank/DDBJ whole genome shotgun (WGS) entry which is preliminary data.</text>
</comment>
<evidence type="ECO:0000256" key="3">
    <source>
        <dbReference type="ARBA" id="ARBA00023163"/>
    </source>
</evidence>
<name>A0A4R3SA39_9HYPH</name>
<dbReference type="PROSITE" id="PS01124">
    <property type="entry name" value="HTH_ARAC_FAMILY_2"/>
    <property type="match status" value="1"/>
</dbReference>
<keyword evidence="3" id="KW-0804">Transcription</keyword>
<evidence type="ECO:0000256" key="1">
    <source>
        <dbReference type="ARBA" id="ARBA00023015"/>
    </source>
</evidence>
<dbReference type="Pfam" id="PF06719">
    <property type="entry name" value="AraC_N"/>
    <property type="match status" value="1"/>
</dbReference>
<dbReference type="GO" id="GO:0043565">
    <property type="term" value="F:sequence-specific DNA binding"/>
    <property type="evidence" value="ECO:0007669"/>
    <property type="project" value="InterPro"/>
</dbReference>
<dbReference type="InterPro" id="IPR018060">
    <property type="entry name" value="HTH_AraC"/>
</dbReference>
<dbReference type="Pfam" id="PF12833">
    <property type="entry name" value="HTH_18"/>
    <property type="match status" value="1"/>
</dbReference>
<dbReference type="PANTHER" id="PTHR43436:SF1">
    <property type="entry name" value="TRANSCRIPTIONAL REGULATORY PROTEIN"/>
    <property type="match status" value="1"/>
</dbReference>
<sequence length="327" mass="36485">MHRDYCPILQKPRGFALPPFHAHAMVRFMQILTEMAAVIARNVSKDGFQATPLERVWLVRSSTVTMPMPNVYRPQLCLVVQGQKQVTLGDRVFRYQPGRYGIVTYDLPATGQVVEATPDKPYLCLYLDFDPVMLGELTLRVPPPPGTPFAPIGKTVSDADAGLLDAAIRLLRLLDDPAAMPVLGPLAEQEILYRLLAGPAGARMRHITSSQGRVAQVGRAIAWIQQNFRERFSIERLAAEVGMSPSSLHEHFRSVTAMTPLQFQKQLRLQEARSLMLVQDIDATTAAIYVGYESPTQFSREYRRHFGEPPARDIARLRASPNLAVVA</sequence>
<dbReference type="AlphaFoldDB" id="A0A4R3SA39"/>
<evidence type="ECO:0000313" key="8">
    <source>
        <dbReference type="Proteomes" id="UP000295547"/>
    </source>
</evidence>
<evidence type="ECO:0000256" key="2">
    <source>
        <dbReference type="ARBA" id="ARBA00023125"/>
    </source>
</evidence>
<evidence type="ECO:0000259" key="4">
    <source>
        <dbReference type="PROSITE" id="PS01124"/>
    </source>
</evidence>
<dbReference type="PANTHER" id="PTHR43436">
    <property type="entry name" value="ARAC-FAMILY TRANSCRIPTIONAL REGULATOR"/>
    <property type="match status" value="1"/>
</dbReference>
<dbReference type="InterPro" id="IPR009057">
    <property type="entry name" value="Homeodomain-like_sf"/>
</dbReference>
<dbReference type="Gene3D" id="1.10.10.60">
    <property type="entry name" value="Homeodomain-like"/>
    <property type="match status" value="1"/>
</dbReference>
<keyword evidence="1" id="KW-0805">Transcription regulation</keyword>
<evidence type="ECO:0000313" key="6">
    <source>
        <dbReference type="EMBL" id="TCU41436.1"/>
    </source>
</evidence>
<dbReference type="EMBL" id="SMBJ01000001">
    <property type="protein sequence ID" value="TCU30554.1"/>
    <property type="molecule type" value="Genomic_DNA"/>
</dbReference>
<dbReference type="InterPro" id="IPR037923">
    <property type="entry name" value="HTH-like"/>
</dbReference>
<reference evidence="7 8" key="1">
    <citation type="submission" date="2019-03" db="EMBL/GenBank/DDBJ databases">
        <title>Genomic Encyclopedia of Type Strains, Phase IV (KMG-V): Genome sequencing to study the core and pangenomes of soil and plant-associated prokaryotes.</title>
        <authorList>
            <person name="Whitman W."/>
        </authorList>
    </citation>
    <scope>NUCLEOTIDE SEQUENCE [LARGE SCALE GENOMIC DNA]</scope>
    <source>
        <strain evidence="5 8">Gr42</strain>
        <strain evidence="6 7">IE4868</strain>
    </source>
</reference>
<dbReference type="SUPFAM" id="SSF46689">
    <property type="entry name" value="Homeodomain-like"/>
    <property type="match status" value="2"/>
</dbReference>
<proteinExistence type="predicted"/>
<accession>A0A4R3SA39</accession>
<evidence type="ECO:0000313" key="5">
    <source>
        <dbReference type="EMBL" id="TCU30554.1"/>
    </source>
</evidence>
<keyword evidence="8" id="KW-1185">Reference proteome</keyword>
<gene>
    <name evidence="6" type="ORF">EV129_101727</name>
    <name evidence="5" type="ORF">EV130_101125</name>
</gene>
<dbReference type="SMART" id="SM00342">
    <property type="entry name" value="HTH_ARAC"/>
    <property type="match status" value="1"/>
</dbReference>
<dbReference type="SUPFAM" id="SSF51215">
    <property type="entry name" value="Regulatory protein AraC"/>
    <property type="match status" value="1"/>
</dbReference>
<dbReference type="Proteomes" id="UP000295507">
    <property type="component" value="Unassembled WGS sequence"/>
</dbReference>
<evidence type="ECO:0000313" key="7">
    <source>
        <dbReference type="Proteomes" id="UP000295507"/>
    </source>
</evidence>
<dbReference type="RefSeq" id="WP_342636350.1">
    <property type="nucleotide sequence ID" value="NZ_SMBK01000001.1"/>
</dbReference>
<feature type="domain" description="HTH araC/xylS-type" evidence="4">
    <location>
        <begin position="218"/>
        <end position="316"/>
    </location>
</feature>